<dbReference type="EC" id="5.2.1.8" evidence="1"/>
<comment type="caution">
    <text evidence="3">The sequence shown here is derived from an EMBL/GenBank/DDBJ whole genome shotgun (WGS) entry which is preliminary data.</text>
</comment>
<name>A0A7J7JDU3_BUGNE</name>
<evidence type="ECO:0000313" key="4">
    <source>
        <dbReference type="Proteomes" id="UP000593567"/>
    </source>
</evidence>
<keyword evidence="1" id="KW-0413">Isomerase</keyword>
<dbReference type="Proteomes" id="UP000593567">
    <property type="component" value="Unassembled WGS sequence"/>
</dbReference>
<dbReference type="GO" id="GO:0005737">
    <property type="term" value="C:cytoplasm"/>
    <property type="evidence" value="ECO:0007669"/>
    <property type="project" value="TreeGrafter"/>
</dbReference>
<comment type="function">
    <text evidence="1">PPIases accelerate the folding of proteins. It catalyzes the cis-trans isomerization of proline imidic peptide bonds in oligopeptides.</text>
</comment>
<dbReference type="Gene3D" id="2.40.100.10">
    <property type="entry name" value="Cyclophilin-like"/>
    <property type="match status" value="1"/>
</dbReference>
<dbReference type="PROSITE" id="PS50072">
    <property type="entry name" value="CSA_PPIASE_2"/>
    <property type="match status" value="1"/>
</dbReference>
<reference evidence="3" key="1">
    <citation type="submission" date="2020-06" db="EMBL/GenBank/DDBJ databases">
        <title>Draft genome of Bugula neritina, a colonial animal packing powerful symbionts and potential medicines.</title>
        <authorList>
            <person name="Rayko M."/>
        </authorList>
    </citation>
    <scope>NUCLEOTIDE SEQUENCE [LARGE SCALE GENOMIC DNA]</scope>
    <source>
        <strain evidence="3">Kwan_BN1</strain>
    </source>
</reference>
<dbReference type="Pfam" id="PF00160">
    <property type="entry name" value="Pro_isomerase"/>
    <property type="match status" value="1"/>
</dbReference>
<gene>
    <name evidence="3" type="ORF">EB796_017881</name>
</gene>
<dbReference type="SUPFAM" id="SSF50891">
    <property type="entry name" value="Cyclophilin-like"/>
    <property type="match status" value="1"/>
</dbReference>
<dbReference type="PANTHER" id="PTHR11071">
    <property type="entry name" value="PEPTIDYL-PROLYL CIS-TRANS ISOMERASE"/>
    <property type="match status" value="1"/>
</dbReference>
<evidence type="ECO:0000313" key="3">
    <source>
        <dbReference type="EMBL" id="KAF6023814.1"/>
    </source>
</evidence>
<dbReference type="GO" id="GO:0003755">
    <property type="term" value="F:peptidyl-prolyl cis-trans isomerase activity"/>
    <property type="evidence" value="ECO:0007669"/>
    <property type="project" value="UniProtKB-UniRule"/>
</dbReference>
<accession>A0A7J7JDU3</accession>
<dbReference type="FunFam" id="2.40.100.10:FF:000048">
    <property type="entry name" value="Peptidyl-prolyl cis-trans isomerase"/>
    <property type="match status" value="1"/>
</dbReference>
<dbReference type="InterPro" id="IPR002130">
    <property type="entry name" value="Cyclophilin-type_PPIase_dom"/>
</dbReference>
<dbReference type="AlphaFoldDB" id="A0A7J7JDU3"/>
<keyword evidence="1" id="KW-0697">Rotamase</keyword>
<comment type="catalytic activity">
    <reaction evidence="1">
        <text>[protein]-peptidylproline (omega=180) = [protein]-peptidylproline (omega=0)</text>
        <dbReference type="Rhea" id="RHEA:16237"/>
        <dbReference type="Rhea" id="RHEA-COMP:10747"/>
        <dbReference type="Rhea" id="RHEA-COMP:10748"/>
        <dbReference type="ChEBI" id="CHEBI:83833"/>
        <dbReference type="ChEBI" id="CHEBI:83834"/>
        <dbReference type="EC" id="5.2.1.8"/>
    </reaction>
</comment>
<dbReference type="EMBL" id="VXIV02002662">
    <property type="protein sequence ID" value="KAF6023814.1"/>
    <property type="molecule type" value="Genomic_DNA"/>
</dbReference>
<sequence>MLAQSDNKIQIEVFGLLADLKYQIARCCAEDLYEKDASTFSVPAINGMLEFQWKEFLNTQKRKLKNETWVFKDHSMIFCNGQLIGGPEEFIAWAETHHNYELFRPMTLYQTLAKQQYASHMNQQGRVHCYLSISIDNEPAGELVIELYSDKVPKTCENFRALCTGEKGTSEQTDYPLNYQSSLLHRIVPKGWVQGGDLWPPHKGNGGESIYGSVFEDESFVIPHNARGVVGMASKGRHTNGSQFYICLQPTPWMDTKYVAFGQIVEGTETLEKIEQVQTFNERPMKDIKITECGVHEYVF</sequence>
<dbReference type="PANTHER" id="PTHR11071:SF561">
    <property type="entry name" value="PEPTIDYL-PROLYL CIS-TRANS ISOMERASE D-RELATED"/>
    <property type="match status" value="1"/>
</dbReference>
<feature type="domain" description="PPIase cyclophilin-type" evidence="2">
    <location>
        <begin position="130"/>
        <end position="295"/>
    </location>
</feature>
<organism evidence="3 4">
    <name type="scientific">Bugula neritina</name>
    <name type="common">Brown bryozoan</name>
    <name type="synonym">Sertularia neritina</name>
    <dbReference type="NCBI Taxonomy" id="10212"/>
    <lineage>
        <taxon>Eukaryota</taxon>
        <taxon>Metazoa</taxon>
        <taxon>Spiralia</taxon>
        <taxon>Lophotrochozoa</taxon>
        <taxon>Bryozoa</taxon>
        <taxon>Gymnolaemata</taxon>
        <taxon>Cheilostomatida</taxon>
        <taxon>Flustrina</taxon>
        <taxon>Buguloidea</taxon>
        <taxon>Bugulidae</taxon>
        <taxon>Bugula</taxon>
    </lineage>
</organism>
<proteinExistence type="inferred from homology"/>
<keyword evidence="4" id="KW-1185">Reference proteome</keyword>
<comment type="similarity">
    <text evidence="1">Belongs to the cyclophilin-type PPIase family.</text>
</comment>
<dbReference type="OrthoDB" id="408413at2759"/>
<dbReference type="PRINTS" id="PR00153">
    <property type="entry name" value="CSAPPISMRASE"/>
</dbReference>
<dbReference type="InterPro" id="IPR029000">
    <property type="entry name" value="Cyclophilin-like_dom_sf"/>
</dbReference>
<protein>
    <recommendedName>
        <fullName evidence="1">Peptidyl-prolyl cis-trans isomerase</fullName>
        <shortName evidence="1">PPIase</shortName>
        <ecNumber evidence="1">5.2.1.8</ecNumber>
    </recommendedName>
</protein>
<evidence type="ECO:0000259" key="2">
    <source>
        <dbReference type="PROSITE" id="PS50072"/>
    </source>
</evidence>
<evidence type="ECO:0000256" key="1">
    <source>
        <dbReference type="RuleBase" id="RU363019"/>
    </source>
</evidence>